<dbReference type="Gene3D" id="2.60.120.200">
    <property type="match status" value="2"/>
</dbReference>
<evidence type="ECO:0000256" key="1">
    <source>
        <dbReference type="ARBA" id="ARBA00022729"/>
    </source>
</evidence>
<dbReference type="InterPro" id="IPR042837">
    <property type="entry name" value="PTX3"/>
</dbReference>
<dbReference type="InterPro" id="IPR013320">
    <property type="entry name" value="ConA-like_dom_sf"/>
</dbReference>
<gene>
    <name evidence="6" type="ORF">GA0070213_107337</name>
</gene>
<dbReference type="PANTHER" id="PTHR46943">
    <property type="entry name" value="PENTRAXIN-RELATED PROTEIN PTX3"/>
    <property type="match status" value="1"/>
</dbReference>
<keyword evidence="7" id="KW-1185">Reference proteome</keyword>
<dbReference type="InterPro" id="IPR006558">
    <property type="entry name" value="LamG-like"/>
</dbReference>
<reference evidence="7" key="1">
    <citation type="submission" date="2016-06" db="EMBL/GenBank/DDBJ databases">
        <authorList>
            <person name="Varghese N."/>
            <person name="Submissions Spin"/>
        </authorList>
    </citation>
    <scope>NUCLEOTIDE SEQUENCE [LARGE SCALE GENOMIC DNA]</scope>
    <source>
        <strain evidence="7">DSM 45647</strain>
    </source>
</reference>
<evidence type="ECO:0000256" key="3">
    <source>
        <dbReference type="SAM" id="MobiDB-lite"/>
    </source>
</evidence>
<dbReference type="SMART" id="SM00560">
    <property type="entry name" value="LamGL"/>
    <property type="match status" value="2"/>
</dbReference>
<dbReference type="GO" id="GO:0030246">
    <property type="term" value="F:carbohydrate binding"/>
    <property type="evidence" value="ECO:0007669"/>
    <property type="project" value="UniProtKB-KW"/>
</dbReference>
<evidence type="ECO:0000256" key="2">
    <source>
        <dbReference type="ARBA" id="ARBA00023157"/>
    </source>
</evidence>
<feature type="region of interest" description="Disordered" evidence="3">
    <location>
        <begin position="966"/>
        <end position="991"/>
    </location>
</feature>
<feature type="region of interest" description="Disordered" evidence="3">
    <location>
        <begin position="424"/>
        <end position="444"/>
    </location>
</feature>
<evidence type="ECO:0000259" key="5">
    <source>
        <dbReference type="SMART" id="SM00560"/>
    </source>
</evidence>
<feature type="chain" id="PRO_5008719163" evidence="4">
    <location>
        <begin position="40"/>
        <end position="1176"/>
    </location>
</feature>
<dbReference type="STRING" id="745366.GA0070213_107337"/>
<evidence type="ECO:0000313" key="7">
    <source>
        <dbReference type="Proteomes" id="UP000199360"/>
    </source>
</evidence>
<feature type="signal peptide" evidence="4">
    <location>
        <begin position="1"/>
        <end position="39"/>
    </location>
</feature>
<keyword evidence="6" id="KW-0430">Lectin</keyword>
<protein>
    <submittedName>
        <fullName evidence="6">Concanavalin A-like lectin/glucanases superfamily protein</fullName>
    </submittedName>
</protein>
<dbReference type="OrthoDB" id="176279at2"/>
<evidence type="ECO:0000256" key="4">
    <source>
        <dbReference type="SAM" id="SignalP"/>
    </source>
</evidence>
<dbReference type="Pfam" id="PF13385">
    <property type="entry name" value="Laminin_G_3"/>
    <property type="match status" value="2"/>
</dbReference>
<dbReference type="PROSITE" id="PS51318">
    <property type="entry name" value="TAT"/>
    <property type="match status" value="1"/>
</dbReference>
<dbReference type="Proteomes" id="UP000199360">
    <property type="component" value="Unassembled WGS sequence"/>
</dbReference>
<dbReference type="EMBL" id="FMDM01000007">
    <property type="protein sequence ID" value="SCG63332.1"/>
    <property type="molecule type" value="Genomic_DNA"/>
</dbReference>
<organism evidence="6 7">
    <name type="scientific">Micromonospora humi</name>
    <dbReference type="NCBI Taxonomy" id="745366"/>
    <lineage>
        <taxon>Bacteria</taxon>
        <taxon>Bacillati</taxon>
        <taxon>Actinomycetota</taxon>
        <taxon>Actinomycetes</taxon>
        <taxon>Micromonosporales</taxon>
        <taxon>Micromonosporaceae</taxon>
        <taxon>Micromonospora</taxon>
    </lineage>
</organism>
<feature type="compositionally biased region" description="Polar residues" evidence="3">
    <location>
        <begin position="979"/>
        <end position="991"/>
    </location>
</feature>
<proteinExistence type="predicted"/>
<name>A0A1C5IYB1_9ACTN</name>
<feature type="region of interest" description="Disordered" evidence="3">
    <location>
        <begin position="34"/>
        <end position="53"/>
    </location>
</feature>
<sequence>MTRRGIAPERRRRGLAASVVALALVAVAGPTAMPSPAGAEPAAPEPAAAPEAPALSEVDALAQAGKLKAPVEVTSLRNEHSRVLATPRGTLVLETYAEPQWTKGRDGGPWRKIDTRLERRADGSVAPVATLTDVSFTAGGSGPTIRLPLAEGQVSLSWPADLPAPTLDGDTAVYASVLPDVDLRLRALRDGFTWALVVRSAQAAANPALDELRFALRTTGSLTKRSRSGGGFEVADGNGRSVLSAGGALMWDSAGVATGATGRAAAAFAAQDRRDALRVVPDRARKAEIPTGVQGEDLVIRPDRSLLRGKSTVYPVVIDPWSTIEKTRWGYSSTNDATRNDGVARVGKDPEGSGTYRSYFSFKLTSLSGKTIRDAKFLTEMTHSWDCGNTPVNLWRTADMATTGKQAWSGPSFSKWLEERSAHAHKPSGGAGCSDDPQPDKPMEFASQNVIDDISANRGQDIYTLALSIRQSDGTSESTSNWWKKFDPVQTKLTIEYNTNPNTPTAAQLTTHAGYTAPAQPCVTGTSRPAVRSDFPWLKATVSDPDGSGGGSLAGVFTLQKLVGSTWTNVSGWPKTDSGVAPGAKAELQLTTKTVNGELYRWQVQTRDTLGGVSASASPWCEFSIDYSAPASTPTVTAADGLYPEAPPRGTDLDSHGSPGYSGRFTFSANGAADVYDYVYQVNGGPEMTVRASQLGGPATVWITPTVRLENVVTVRSRDQAGNPSATYDYVFYAGDPSAPVAHWAMDEGTGTTLANKIDGGAAATLTPTPKWADSRVLGTHKQSGKDWAVELDGVDDQAATAGAVIDTTRSFSFAAWVRADAVGGVVVAQVGANKSPFELQYYPTKQRWCFVSYASDTAYAASTPSPACATDPVQPGVWVHLTGVYDAGASSQLALYVNGVRKGTGATSAAPWSATGPLLIGAGRNGAPTGWVKGAISEVRVWNRAIDPDIDLVGLVRPVRVGQWEMEDDDQEEPRQAGDSSGYQHPLSLTASPSAQWTSDGFDSMGLTFNGSGGAVSDGPVLRTDQSYTVSAWVRFTGGTGARTVIAQDGTNISSSFLSCRTDANGSRWSVMVRSGDSTAASGFYVYGSNCVVNQWAHLSAVQDVTTKTISLYVNGLLVSQSTPTFAPWHGAGGLSVGRGKWGAPTDYFNGDIDRVQVWQGALSAAEVQAVAAGF</sequence>
<dbReference type="GO" id="GO:0006955">
    <property type="term" value="P:immune response"/>
    <property type="evidence" value="ECO:0007669"/>
    <property type="project" value="InterPro"/>
</dbReference>
<accession>A0A1C5IYB1</accession>
<keyword evidence="1 4" id="KW-0732">Signal</keyword>
<dbReference type="InterPro" id="IPR006311">
    <property type="entry name" value="TAT_signal"/>
</dbReference>
<feature type="domain" description="LamG-like jellyroll fold" evidence="5">
    <location>
        <begin position="810"/>
        <end position="950"/>
    </location>
</feature>
<keyword evidence="2" id="KW-1015">Disulfide bond</keyword>
<dbReference type="AlphaFoldDB" id="A0A1C5IYB1"/>
<dbReference type="PANTHER" id="PTHR46943:SF1">
    <property type="entry name" value="PENTRAXIN-RELATED PROTEIN PTX3"/>
    <property type="match status" value="1"/>
</dbReference>
<feature type="domain" description="LamG-like jellyroll fold" evidence="5">
    <location>
        <begin position="1027"/>
        <end position="1167"/>
    </location>
</feature>
<evidence type="ECO:0000313" key="6">
    <source>
        <dbReference type="EMBL" id="SCG63332.1"/>
    </source>
</evidence>
<dbReference type="RefSeq" id="WP_139128684.1">
    <property type="nucleotide sequence ID" value="NZ_FMDM01000007.1"/>
</dbReference>
<dbReference type="SUPFAM" id="SSF49899">
    <property type="entry name" value="Concanavalin A-like lectins/glucanases"/>
    <property type="match status" value="2"/>
</dbReference>